<dbReference type="SFLD" id="SFLDG00358">
    <property type="entry name" value="Main_(cytGST)"/>
    <property type="match status" value="1"/>
</dbReference>
<feature type="domain" description="GST C-terminal" evidence="4">
    <location>
        <begin position="89"/>
        <end position="217"/>
    </location>
</feature>
<dbReference type="PROSITE" id="PS51354">
    <property type="entry name" value="GLUTAREDOXIN_2"/>
    <property type="match status" value="1"/>
</dbReference>
<dbReference type="InterPro" id="IPR040079">
    <property type="entry name" value="Glutathione_S-Trfase"/>
</dbReference>
<dbReference type="eggNOG" id="KOG0867">
    <property type="taxonomic scope" value="Eukaryota"/>
</dbReference>
<evidence type="ECO:0000313" key="5">
    <source>
        <dbReference type="EMBL" id="EAR88771.2"/>
    </source>
</evidence>
<dbReference type="GeneID" id="7846119"/>
<feature type="domain" description="GST N-terminal" evidence="3">
    <location>
        <begin position="2"/>
        <end position="83"/>
    </location>
</feature>
<dbReference type="Pfam" id="PF02798">
    <property type="entry name" value="GST_N"/>
    <property type="match status" value="1"/>
</dbReference>
<dbReference type="GO" id="GO:0005737">
    <property type="term" value="C:cytoplasm"/>
    <property type="evidence" value="ECO:0007669"/>
    <property type="project" value="UniProtKB-SubCell"/>
</dbReference>
<name>Q22UB6_TETTS</name>
<evidence type="ECO:0000259" key="3">
    <source>
        <dbReference type="PROSITE" id="PS50404"/>
    </source>
</evidence>
<evidence type="ECO:0000256" key="1">
    <source>
        <dbReference type="ARBA" id="ARBA00004496"/>
    </source>
</evidence>
<dbReference type="PANTHER" id="PTHR43917">
    <property type="match status" value="1"/>
</dbReference>
<dbReference type="GO" id="GO:0004364">
    <property type="term" value="F:glutathione transferase activity"/>
    <property type="evidence" value="ECO:0007669"/>
    <property type="project" value="TreeGrafter"/>
</dbReference>
<dbReference type="Pfam" id="PF14497">
    <property type="entry name" value="GST_C_3"/>
    <property type="match status" value="1"/>
</dbReference>
<dbReference type="EMBL" id="GG662830">
    <property type="protein sequence ID" value="EAR88771.2"/>
    <property type="molecule type" value="Genomic_DNA"/>
</dbReference>
<dbReference type="SUPFAM" id="SSF47616">
    <property type="entry name" value="GST C-terminal domain-like"/>
    <property type="match status" value="1"/>
</dbReference>
<gene>
    <name evidence="5" type="ORF">TTHERM_00260690</name>
</gene>
<dbReference type="PANTHER" id="PTHR43917:SF8">
    <property type="entry name" value="GH16740P-RELATED"/>
    <property type="match status" value="1"/>
</dbReference>
<organism evidence="5 6">
    <name type="scientific">Tetrahymena thermophila (strain SB210)</name>
    <dbReference type="NCBI Taxonomy" id="312017"/>
    <lineage>
        <taxon>Eukaryota</taxon>
        <taxon>Sar</taxon>
        <taxon>Alveolata</taxon>
        <taxon>Ciliophora</taxon>
        <taxon>Intramacronucleata</taxon>
        <taxon>Oligohymenophorea</taxon>
        <taxon>Hymenostomatida</taxon>
        <taxon>Tetrahymenina</taxon>
        <taxon>Tetrahymenidae</taxon>
        <taxon>Tetrahymena</taxon>
    </lineage>
</organism>
<dbReference type="HOGENOM" id="CLU_011226_2_0_1"/>
<dbReference type="InterPro" id="IPR036249">
    <property type="entry name" value="Thioredoxin-like_sf"/>
</dbReference>
<dbReference type="RefSeq" id="XP_001009016.2">
    <property type="nucleotide sequence ID" value="XM_001009016.3"/>
</dbReference>
<dbReference type="Proteomes" id="UP000009168">
    <property type="component" value="Unassembled WGS sequence"/>
</dbReference>
<comment type="subcellular location">
    <subcellularLocation>
        <location evidence="1">Cytoplasm</location>
    </subcellularLocation>
</comment>
<dbReference type="KEGG" id="tet:TTHERM_00260690"/>
<dbReference type="Gene3D" id="3.40.30.10">
    <property type="entry name" value="Glutaredoxin"/>
    <property type="match status" value="1"/>
</dbReference>
<dbReference type="OrthoDB" id="288530at2759"/>
<reference evidence="6" key="1">
    <citation type="journal article" date="2006" name="PLoS Biol.">
        <title>Macronuclear genome sequence of the ciliate Tetrahymena thermophila, a model eukaryote.</title>
        <authorList>
            <person name="Eisen J.A."/>
            <person name="Coyne R.S."/>
            <person name="Wu M."/>
            <person name="Wu D."/>
            <person name="Thiagarajan M."/>
            <person name="Wortman J.R."/>
            <person name="Badger J.H."/>
            <person name="Ren Q."/>
            <person name="Amedeo P."/>
            <person name="Jones K.M."/>
            <person name="Tallon L.J."/>
            <person name="Delcher A.L."/>
            <person name="Salzberg S.L."/>
            <person name="Silva J.C."/>
            <person name="Haas B.J."/>
            <person name="Majoros W.H."/>
            <person name="Farzad M."/>
            <person name="Carlton J.M."/>
            <person name="Smith R.K. Jr."/>
            <person name="Garg J."/>
            <person name="Pearlman R.E."/>
            <person name="Karrer K.M."/>
            <person name="Sun L."/>
            <person name="Manning G."/>
            <person name="Elde N.C."/>
            <person name="Turkewitz A.P."/>
            <person name="Asai D.J."/>
            <person name="Wilkes D.E."/>
            <person name="Wang Y."/>
            <person name="Cai H."/>
            <person name="Collins K."/>
            <person name="Stewart B.A."/>
            <person name="Lee S.R."/>
            <person name="Wilamowska K."/>
            <person name="Weinberg Z."/>
            <person name="Ruzzo W.L."/>
            <person name="Wloga D."/>
            <person name="Gaertig J."/>
            <person name="Frankel J."/>
            <person name="Tsao C.-C."/>
            <person name="Gorovsky M.A."/>
            <person name="Keeling P.J."/>
            <person name="Waller R.F."/>
            <person name="Patron N.J."/>
            <person name="Cherry J.M."/>
            <person name="Stover N.A."/>
            <person name="Krieger C.J."/>
            <person name="del Toro C."/>
            <person name="Ryder H.F."/>
            <person name="Williamson S.C."/>
            <person name="Barbeau R.A."/>
            <person name="Hamilton E.P."/>
            <person name="Orias E."/>
        </authorList>
    </citation>
    <scope>NUCLEOTIDE SEQUENCE [LARGE SCALE GENOMIC DNA]</scope>
    <source>
        <strain evidence="6">SB210</strain>
    </source>
</reference>
<accession>Q22UB6</accession>
<dbReference type="PROSITE" id="PS50404">
    <property type="entry name" value="GST_NTER"/>
    <property type="match status" value="1"/>
</dbReference>
<dbReference type="PROSITE" id="PS50405">
    <property type="entry name" value="GST_CTER"/>
    <property type="match status" value="1"/>
</dbReference>
<dbReference type="STRING" id="312017.Q22UB6"/>
<keyword evidence="2" id="KW-0963">Cytoplasm</keyword>
<dbReference type="SUPFAM" id="SSF52833">
    <property type="entry name" value="Thioredoxin-like"/>
    <property type="match status" value="1"/>
</dbReference>
<dbReference type="InParanoid" id="Q22UB6"/>
<dbReference type="Gene3D" id="1.20.1050.10">
    <property type="match status" value="1"/>
</dbReference>
<dbReference type="GO" id="GO:0006749">
    <property type="term" value="P:glutathione metabolic process"/>
    <property type="evidence" value="ECO:0007669"/>
    <property type="project" value="TreeGrafter"/>
</dbReference>
<sequence length="222" mass="26073">MNKLKLFYNSFSQPSRAVKCLLKIGKVDYEEKFVNLAKGDQFKPEVKSLNWNCQVPFIEDNGFVVFESHTIMRYIHQRFNLDNSLYPQKLEDKTKIDMYLDWHHSNTRRSANYVTASLLSKRTGQPSLYVEDLVHKELLKAVQNLNDNLLNNPSHYIFGFQKPTIADISCYQELTELKLINFDFKKYPNLDAFMNQMSNIPEIKEVDKDFSDIALKIFKVNL</sequence>
<dbReference type="InterPro" id="IPR036282">
    <property type="entry name" value="Glutathione-S-Trfase_C_sf"/>
</dbReference>
<dbReference type="AlphaFoldDB" id="Q22UB6"/>
<protein>
    <submittedName>
        <fullName evidence="5">Glutathione S-transferase, amine-terminal domain protein</fullName>
    </submittedName>
</protein>
<dbReference type="OMA" id="IQQPMSK"/>
<evidence type="ECO:0000313" key="6">
    <source>
        <dbReference type="Proteomes" id="UP000009168"/>
    </source>
</evidence>
<dbReference type="InterPro" id="IPR004045">
    <property type="entry name" value="Glutathione_S-Trfase_N"/>
</dbReference>
<dbReference type="InterPro" id="IPR004046">
    <property type="entry name" value="GST_C"/>
</dbReference>
<proteinExistence type="predicted"/>
<dbReference type="SFLD" id="SFLDS00019">
    <property type="entry name" value="Glutathione_Transferase_(cytos"/>
    <property type="match status" value="1"/>
</dbReference>
<dbReference type="InterPro" id="IPR051369">
    <property type="entry name" value="GST_Theta"/>
</dbReference>
<evidence type="ECO:0000259" key="4">
    <source>
        <dbReference type="PROSITE" id="PS50405"/>
    </source>
</evidence>
<keyword evidence="6" id="KW-1185">Reference proteome</keyword>
<dbReference type="InterPro" id="IPR010987">
    <property type="entry name" value="Glutathione-S-Trfase_C-like"/>
</dbReference>
<evidence type="ECO:0000256" key="2">
    <source>
        <dbReference type="ARBA" id="ARBA00022490"/>
    </source>
</evidence>